<dbReference type="Proteomes" id="UP001387364">
    <property type="component" value="Chromosome"/>
</dbReference>
<keyword evidence="2" id="KW-0472">Membrane</keyword>
<evidence type="ECO:0000256" key="2">
    <source>
        <dbReference type="SAM" id="Phobius"/>
    </source>
</evidence>
<comment type="similarity">
    <text evidence="1">Belongs to the DedA family.</text>
</comment>
<feature type="transmembrane region" description="Helical" evidence="2">
    <location>
        <begin position="133"/>
        <end position="158"/>
    </location>
</feature>
<accession>A0ABZ2N594</accession>
<name>A0ABZ2N594_9BACI</name>
<feature type="domain" description="VTT" evidence="3">
    <location>
        <begin position="31"/>
        <end position="156"/>
    </location>
</feature>
<dbReference type="PANTHER" id="PTHR42709:SF9">
    <property type="entry name" value="ALKALINE PHOSPHATASE LIKE PROTEIN"/>
    <property type="match status" value="1"/>
</dbReference>
<feature type="transmembrane region" description="Helical" evidence="2">
    <location>
        <begin position="164"/>
        <end position="189"/>
    </location>
</feature>
<feature type="transmembrane region" description="Helical" evidence="2">
    <location>
        <begin position="12"/>
        <end position="32"/>
    </location>
</feature>
<keyword evidence="5" id="KW-1185">Reference proteome</keyword>
<evidence type="ECO:0000313" key="4">
    <source>
        <dbReference type="EMBL" id="WXB92540.1"/>
    </source>
</evidence>
<keyword evidence="2" id="KW-0812">Transmembrane</keyword>
<evidence type="ECO:0000256" key="1">
    <source>
        <dbReference type="ARBA" id="ARBA00010792"/>
    </source>
</evidence>
<dbReference type="Pfam" id="PF09335">
    <property type="entry name" value="VTT_dom"/>
    <property type="match status" value="1"/>
</dbReference>
<sequence length="201" mass="23062">MELESLIAIIEESGYIGLFLWLWLGIFGIPVPNEAIVTTLGFAASSNLLNPIAAFLVTYCGITAAITTSYLFGRFIGRPLLIFFERKNYFSKTLRKSLTIIDKYHAYSLLFSYFVPGIRNFVPFLYGMRKLPFATFALFSYLGVFIWLFVVFTIGYVFEDHIDTMVYYGMETLIVLASILVVTGAAFVWKRKRRNKIRKVM</sequence>
<evidence type="ECO:0000313" key="5">
    <source>
        <dbReference type="Proteomes" id="UP001387364"/>
    </source>
</evidence>
<protein>
    <submittedName>
        <fullName evidence="4">DedA family protein</fullName>
    </submittedName>
</protein>
<gene>
    <name evidence="4" type="ORF">WDJ61_15105</name>
</gene>
<organism evidence="4 5">
    <name type="scientific">Bacillus kandeliae</name>
    <dbReference type="NCBI Taxonomy" id="3129297"/>
    <lineage>
        <taxon>Bacteria</taxon>
        <taxon>Bacillati</taxon>
        <taxon>Bacillota</taxon>
        <taxon>Bacilli</taxon>
        <taxon>Bacillales</taxon>
        <taxon>Bacillaceae</taxon>
        <taxon>Bacillus</taxon>
    </lineage>
</organism>
<dbReference type="EMBL" id="CP147404">
    <property type="protein sequence ID" value="WXB92540.1"/>
    <property type="molecule type" value="Genomic_DNA"/>
</dbReference>
<evidence type="ECO:0000259" key="3">
    <source>
        <dbReference type="Pfam" id="PF09335"/>
    </source>
</evidence>
<feature type="transmembrane region" description="Helical" evidence="2">
    <location>
        <begin position="52"/>
        <end position="72"/>
    </location>
</feature>
<dbReference type="RefSeq" id="WP_338751142.1">
    <property type="nucleotide sequence ID" value="NZ_CP147404.1"/>
</dbReference>
<dbReference type="PANTHER" id="PTHR42709">
    <property type="entry name" value="ALKALINE PHOSPHATASE LIKE PROTEIN"/>
    <property type="match status" value="1"/>
</dbReference>
<proteinExistence type="inferred from homology"/>
<dbReference type="InterPro" id="IPR032816">
    <property type="entry name" value="VTT_dom"/>
</dbReference>
<reference evidence="4 5" key="1">
    <citation type="submission" date="2024-02" db="EMBL/GenBank/DDBJ databases">
        <title>Seven novel Bacillus-like species.</title>
        <authorList>
            <person name="Liu G."/>
        </authorList>
    </citation>
    <scope>NUCLEOTIDE SEQUENCE [LARGE SCALE GENOMIC DNA]</scope>
    <source>
        <strain evidence="4 5">FJAT-52991</strain>
    </source>
</reference>
<dbReference type="InterPro" id="IPR051311">
    <property type="entry name" value="DedA_domain"/>
</dbReference>
<keyword evidence="2" id="KW-1133">Transmembrane helix</keyword>